<dbReference type="InterPro" id="IPR052160">
    <property type="entry name" value="Gypsy_RT_Integrase-like"/>
</dbReference>
<name>A0A5B6V9J0_9ROSI</name>
<comment type="caution">
    <text evidence="2">The sequence shown here is derived from an EMBL/GenBank/DDBJ whole genome shotgun (WGS) entry which is preliminary data.</text>
</comment>
<dbReference type="Pfam" id="PF17921">
    <property type="entry name" value="Integrase_H2C2"/>
    <property type="match status" value="1"/>
</dbReference>
<dbReference type="Gene3D" id="3.30.420.10">
    <property type="entry name" value="Ribonuclease H-like superfamily/Ribonuclease H"/>
    <property type="match status" value="1"/>
</dbReference>
<evidence type="ECO:0000313" key="3">
    <source>
        <dbReference type="Proteomes" id="UP000325315"/>
    </source>
</evidence>
<dbReference type="Gene3D" id="1.10.340.70">
    <property type="match status" value="1"/>
</dbReference>
<protein>
    <submittedName>
        <fullName evidence="2">Retrovirus-related Pol polyprotein from transposon opus</fullName>
    </submittedName>
</protein>
<proteinExistence type="predicted"/>
<dbReference type="InterPro" id="IPR041588">
    <property type="entry name" value="Integrase_H2C2"/>
</dbReference>
<organism evidence="2 3">
    <name type="scientific">Gossypium australe</name>
    <dbReference type="NCBI Taxonomy" id="47621"/>
    <lineage>
        <taxon>Eukaryota</taxon>
        <taxon>Viridiplantae</taxon>
        <taxon>Streptophyta</taxon>
        <taxon>Embryophyta</taxon>
        <taxon>Tracheophyta</taxon>
        <taxon>Spermatophyta</taxon>
        <taxon>Magnoliopsida</taxon>
        <taxon>eudicotyledons</taxon>
        <taxon>Gunneridae</taxon>
        <taxon>Pentapetalae</taxon>
        <taxon>rosids</taxon>
        <taxon>malvids</taxon>
        <taxon>Malvales</taxon>
        <taxon>Malvaceae</taxon>
        <taxon>Malvoideae</taxon>
        <taxon>Gossypium</taxon>
    </lineage>
</organism>
<dbReference type="InterPro" id="IPR036397">
    <property type="entry name" value="RNaseH_sf"/>
</dbReference>
<dbReference type="InterPro" id="IPR012337">
    <property type="entry name" value="RNaseH-like_sf"/>
</dbReference>
<evidence type="ECO:0000313" key="2">
    <source>
        <dbReference type="EMBL" id="KAA3465744.1"/>
    </source>
</evidence>
<accession>A0A5B6V9J0</accession>
<dbReference type="GO" id="GO:0003676">
    <property type="term" value="F:nucleic acid binding"/>
    <property type="evidence" value="ECO:0007669"/>
    <property type="project" value="InterPro"/>
</dbReference>
<dbReference type="EMBL" id="SMMG02000007">
    <property type="protein sequence ID" value="KAA3465744.1"/>
    <property type="molecule type" value="Genomic_DNA"/>
</dbReference>
<evidence type="ECO:0000259" key="1">
    <source>
        <dbReference type="Pfam" id="PF17921"/>
    </source>
</evidence>
<keyword evidence="3" id="KW-1185">Reference proteome</keyword>
<dbReference type="OrthoDB" id="1718310at2759"/>
<dbReference type="SUPFAM" id="SSF53098">
    <property type="entry name" value="Ribonuclease H-like"/>
    <property type="match status" value="1"/>
</dbReference>
<gene>
    <name evidence="2" type="ORF">EPI10_000885</name>
</gene>
<feature type="domain" description="Integrase zinc-binding" evidence="1">
    <location>
        <begin position="61"/>
        <end position="101"/>
    </location>
</feature>
<dbReference type="PANTHER" id="PTHR47266">
    <property type="entry name" value="ENDONUCLEASE-RELATED"/>
    <property type="match status" value="1"/>
</dbReference>
<dbReference type="AlphaFoldDB" id="A0A5B6V9J0"/>
<sequence length="189" mass="22056">MSIIQTIFNDKPSICLHGPFSLEICHEEGNKRQTNEIGTEQRIKLQIIYQGWKWELKKSPIGGHFERRRKTQKILQSIFYWPTMIKDAYEFAQQCDICQRMGNILKRDEMPQNGILEVEVFYFWSIEFMGLFPSSVRNQYILLAVDYISKWVEAIALPANDTKVMLEAELAKYSVKHRITIAGHPQANG</sequence>
<dbReference type="Proteomes" id="UP000325315">
    <property type="component" value="Unassembled WGS sequence"/>
</dbReference>
<reference evidence="3" key="1">
    <citation type="journal article" date="2019" name="Plant Biotechnol. J.">
        <title>Genome sequencing of the Australian wild diploid species Gossypium australe highlights disease resistance and delayed gland morphogenesis.</title>
        <authorList>
            <person name="Cai Y."/>
            <person name="Cai X."/>
            <person name="Wang Q."/>
            <person name="Wang P."/>
            <person name="Zhang Y."/>
            <person name="Cai C."/>
            <person name="Xu Y."/>
            <person name="Wang K."/>
            <person name="Zhou Z."/>
            <person name="Wang C."/>
            <person name="Geng S."/>
            <person name="Li B."/>
            <person name="Dong Q."/>
            <person name="Hou Y."/>
            <person name="Wang H."/>
            <person name="Ai P."/>
            <person name="Liu Z."/>
            <person name="Yi F."/>
            <person name="Sun M."/>
            <person name="An G."/>
            <person name="Cheng J."/>
            <person name="Zhang Y."/>
            <person name="Shi Q."/>
            <person name="Xie Y."/>
            <person name="Shi X."/>
            <person name="Chang Y."/>
            <person name="Huang F."/>
            <person name="Chen Y."/>
            <person name="Hong S."/>
            <person name="Mi L."/>
            <person name="Sun Q."/>
            <person name="Zhang L."/>
            <person name="Zhou B."/>
            <person name="Peng R."/>
            <person name="Zhang X."/>
            <person name="Liu F."/>
        </authorList>
    </citation>
    <scope>NUCLEOTIDE SEQUENCE [LARGE SCALE GENOMIC DNA]</scope>
    <source>
        <strain evidence="3">cv. PA1801</strain>
    </source>
</reference>